<keyword evidence="2 11" id="KW-0732">Signal</keyword>
<dbReference type="FunFam" id="2.60.40.1930:FF:000001">
    <property type="entry name" value="CD109 isoform 3"/>
    <property type="match status" value="1"/>
</dbReference>
<dbReference type="Gene3D" id="1.50.10.20">
    <property type="match status" value="1"/>
</dbReference>
<dbReference type="InterPro" id="IPR009048">
    <property type="entry name" value="A-macroglobulin_rcpt-bd"/>
</dbReference>
<evidence type="ECO:0000256" key="9">
    <source>
        <dbReference type="ARBA" id="ARBA00078071"/>
    </source>
</evidence>
<dbReference type="InterPro" id="IPR008930">
    <property type="entry name" value="Terpenoid_cyclase/PrenylTrfase"/>
</dbReference>
<dbReference type="InParanoid" id="A0A7R8YRB2"/>
<dbReference type="Gene3D" id="2.60.40.1930">
    <property type="match status" value="2"/>
</dbReference>
<dbReference type="OMA" id="VTFYNTA"/>
<evidence type="ECO:0000256" key="4">
    <source>
        <dbReference type="ARBA" id="ARBA00022966"/>
    </source>
</evidence>
<feature type="domain" description="Alpha-macroglobulin receptor-binding" evidence="14">
    <location>
        <begin position="1310"/>
        <end position="1399"/>
    </location>
</feature>
<evidence type="ECO:0000259" key="14">
    <source>
        <dbReference type="SMART" id="SM01361"/>
    </source>
</evidence>
<evidence type="ECO:0000256" key="1">
    <source>
        <dbReference type="ARBA" id="ARBA00010952"/>
    </source>
</evidence>
<feature type="domain" description="Alpha-2-macroglobulin bait region" evidence="12">
    <location>
        <begin position="436"/>
        <end position="569"/>
    </location>
</feature>
<feature type="region of interest" description="Disordered" evidence="10">
    <location>
        <begin position="1423"/>
        <end position="1444"/>
    </location>
</feature>
<gene>
    <name evidence="15" type="ORF">HERILL_LOCUS2524</name>
</gene>
<dbReference type="InterPro" id="IPR019742">
    <property type="entry name" value="MacrogloblnA2_CS"/>
</dbReference>
<dbReference type="Pfam" id="PF17791">
    <property type="entry name" value="MG3"/>
    <property type="match status" value="1"/>
</dbReference>
<evidence type="ECO:0000256" key="6">
    <source>
        <dbReference type="ARBA" id="ARBA00023180"/>
    </source>
</evidence>
<evidence type="ECO:0000256" key="3">
    <source>
        <dbReference type="ARBA" id="ARBA00022859"/>
    </source>
</evidence>
<evidence type="ECO:0000259" key="13">
    <source>
        <dbReference type="SMART" id="SM01360"/>
    </source>
</evidence>
<dbReference type="Gene3D" id="2.60.40.2950">
    <property type="match status" value="1"/>
</dbReference>
<dbReference type="Pfam" id="PF07678">
    <property type="entry name" value="TED_complement"/>
    <property type="match status" value="1"/>
</dbReference>
<dbReference type="PROSITE" id="PS00477">
    <property type="entry name" value="ALPHA_2_MACROGLOBULIN"/>
    <property type="match status" value="1"/>
</dbReference>
<dbReference type="InterPro" id="IPR011626">
    <property type="entry name" value="Alpha-macroglobulin_TED"/>
</dbReference>
<dbReference type="PANTHER" id="PTHR11412:SF136">
    <property type="entry name" value="CD109 ANTIGEN"/>
    <property type="match status" value="1"/>
</dbReference>
<dbReference type="InterPro" id="IPR002890">
    <property type="entry name" value="MG2"/>
</dbReference>
<dbReference type="Gene3D" id="2.60.40.10">
    <property type="entry name" value="Immunoglobulins"/>
    <property type="match status" value="2"/>
</dbReference>
<dbReference type="InterPro" id="IPR050473">
    <property type="entry name" value="A2M/Complement_sys"/>
</dbReference>
<dbReference type="GO" id="GO:0004866">
    <property type="term" value="F:endopeptidase inhibitor activity"/>
    <property type="evidence" value="ECO:0007669"/>
    <property type="project" value="InterPro"/>
</dbReference>
<dbReference type="SUPFAM" id="SSF48239">
    <property type="entry name" value="Terpenoid cyclases/Protein prenyltransferases"/>
    <property type="match status" value="1"/>
</dbReference>
<evidence type="ECO:0000259" key="12">
    <source>
        <dbReference type="SMART" id="SM01359"/>
    </source>
</evidence>
<dbReference type="FunCoup" id="A0A7R8YRB2">
    <property type="interactions" value="256"/>
</dbReference>
<evidence type="ECO:0000256" key="5">
    <source>
        <dbReference type="ARBA" id="ARBA00023157"/>
    </source>
</evidence>
<evidence type="ECO:0000313" key="15">
    <source>
        <dbReference type="EMBL" id="CAD7079304.1"/>
    </source>
</evidence>
<feature type="domain" description="Alpha-2-macroglobulin" evidence="13">
    <location>
        <begin position="690"/>
        <end position="781"/>
    </location>
</feature>
<evidence type="ECO:0000313" key="16">
    <source>
        <dbReference type="Proteomes" id="UP000594454"/>
    </source>
</evidence>
<dbReference type="EMBL" id="LR899009">
    <property type="protein sequence ID" value="CAD7079304.1"/>
    <property type="molecule type" value="Genomic_DNA"/>
</dbReference>
<dbReference type="Gene3D" id="2.60.120.1540">
    <property type="match status" value="1"/>
</dbReference>
<dbReference type="Proteomes" id="UP000594454">
    <property type="component" value="Chromosome 1"/>
</dbReference>
<accession>A0A7R8YRB2</accession>
<dbReference type="SUPFAM" id="SSF49410">
    <property type="entry name" value="Alpha-macroglobulin receptor domain"/>
    <property type="match status" value="1"/>
</dbReference>
<dbReference type="Pfam" id="PF07677">
    <property type="entry name" value="A2M_recep"/>
    <property type="match status" value="1"/>
</dbReference>
<dbReference type="SMART" id="SM01359">
    <property type="entry name" value="A2M_N_2"/>
    <property type="match status" value="1"/>
</dbReference>
<keyword evidence="5" id="KW-1015">Disulfide bond</keyword>
<dbReference type="Gene3D" id="2.20.130.20">
    <property type="match status" value="2"/>
</dbReference>
<protein>
    <recommendedName>
        <fullName evidence="9">TEP1-F</fullName>
    </recommendedName>
</protein>
<proteinExistence type="inferred from homology"/>
<dbReference type="CDD" id="cd02897">
    <property type="entry name" value="A2M_2"/>
    <property type="match status" value="1"/>
</dbReference>
<dbReference type="InterPro" id="IPR013783">
    <property type="entry name" value="Ig-like_fold"/>
</dbReference>
<comment type="similarity">
    <text evidence="1">Belongs to the protease inhibitor I39 (alpha-2-macroglobulin) family.</text>
</comment>
<dbReference type="Gene3D" id="2.60.40.690">
    <property type="entry name" value="Alpha-macroglobulin, receptor-binding domain"/>
    <property type="match status" value="1"/>
</dbReference>
<dbReference type="OrthoDB" id="9998011at2759"/>
<dbReference type="InterPro" id="IPR001599">
    <property type="entry name" value="Macroglobln_a2"/>
</dbReference>
<evidence type="ECO:0000256" key="10">
    <source>
        <dbReference type="SAM" id="MobiDB-lite"/>
    </source>
</evidence>
<evidence type="ECO:0000256" key="8">
    <source>
        <dbReference type="ARBA" id="ARBA00063781"/>
    </source>
</evidence>
<dbReference type="InterPro" id="IPR011625">
    <property type="entry name" value="A2M_N_BRD"/>
</dbReference>
<dbReference type="InterPro" id="IPR041555">
    <property type="entry name" value="MG3"/>
</dbReference>
<keyword evidence="4" id="KW-0882">Thioester bond</keyword>
<dbReference type="FunFam" id="1.50.10.20:FF:000001">
    <property type="entry name" value="CD109 isoform 1"/>
    <property type="match status" value="1"/>
</dbReference>
<dbReference type="Pfam" id="PF00207">
    <property type="entry name" value="A2M"/>
    <property type="match status" value="1"/>
</dbReference>
<dbReference type="Pfam" id="PF07703">
    <property type="entry name" value="A2M_BRD"/>
    <property type="match status" value="1"/>
</dbReference>
<dbReference type="GO" id="GO:0005615">
    <property type="term" value="C:extracellular space"/>
    <property type="evidence" value="ECO:0007669"/>
    <property type="project" value="InterPro"/>
</dbReference>
<dbReference type="GO" id="GO:0002376">
    <property type="term" value="P:immune system process"/>
    <property type="evidence" value="ECO:0007669"/>
    <property type="project" value="UniProtKB-KW"/>
</dbReference>
<dbReference type="SMART" id="SM01360">
    <property type="entry name" value="A2M"/>
    <property type="match status" value="1"/>
</dbReference>
<dbReference type="InterPro" id="IPR047565">
    <property type="entry name" value="Alpha-macroglob_thiol-ester_cl"/>
</dbReference>
<keyword evidence="16" id="KW-1185">Reference proteome</keyword>
<feature type="chain" id="PRO_5031309410" description="TEP1-F" evidence="11">
    <location>
        <begin position="21"/>
        <end position="1464"/>
    </location>
</feature>
<dbReference type="Pfam" id="PF01835">
    <property type="entry name" value="MG2"/>
    <property type="match status" value="1"/>
</dbReference>
<comment type="function">
    <text evidence="7">Binds covalently through a thioester bond to the pathogen surface resulting in pathogen clearance.</text>
</comment>
<name>A0A7R8YRB2_HERIL</name>
<evidence type="ECO:0000256" key="11">
    <source>
        <dbReference type="SAM" id="SignalP"/>
    </source>
</evidence>
<dbReference type="PANTHER" id="PTHR11412">
    <property type="entry name" value="MACROGLOBULIN / COMPLEMENT"/>
    <property type="match status" value="1"/>
</dbReference>
<keyword evidence="3" id="KW-0391">Immunity</keyword>
<dbReference type="InterPro" id="IPR036595">
    <property type="entry name" value="A-macroglobulin_rcpt-bd_sf"/>
</dbReference>
<keyword evidence="6" id="KW-0325">Glycoprotein</keyword>
<comment type="subunit">
    <text evidence="8">Heterodimer of a TEP1-N chain and an TEP1-C chain non-covalently linked. Forms a complex composed of TEP1-N and TEP1-C heterodimer, LRIM1 and APL1C; the interaction stabilizes TEP1-N and TEP1-C heterodimer, prevents its binding to tissues while circulating in the hemolymph and protects the thioester bond from hydrolysis. Mature TEP1 and to a lesser extent full-length TEP1 interact with SPCLIP1; the interaction is induced by microbial infection.</text>
</comment>
<organism evidence="15 16">
    <name type="scientific">Hermetia illucens</name>
    <name type="common">Black soldier fly</name>
    <dbReference type="NCBI Taxonomy" id="343691"/>
    <lineage>
        <taxon>Eukaryota</taxon>
        <taxon>Metazoa</taxon>
        <taxon>Ecdysozoa</taxon>
        <taxon>Arthropoda</taxon>
        <taxon>Hexapoda</taxon>
        <taxon>Insecta</taxon>
        <taxon>Pterygota</taxon>
        <taxon>Neoptera</taxon>
        <taxon>Endopterygota</taxon>
        <taxon>Diptera</taxon>
        <taxon>Brachycera</taxon>
        <taxon>Stratiomyomorpha</taxon>
        <taxon>Stratiomyidae</taxon>
        <taxon>Hermetiinae</taxon>
        <taxon>Hermetia</taxon>
    </lineage>
</organism>
<dbReference type="SMART" id="SM01419">
    <property type="entry name" value="Thiol-ester_cl"/>
    <property type="match status" value="1"/>
</dbReference>
<sequence>MSRYVGIFAILSLILPSVLCEGYYSIVAPGTIRPNSEYHVAVSVHKNSEPSSIKVGIISATYSNFQTVDLRPYSTKLIRFEIPALKRDRYNLTAEGISGVEFTNETILNFEDKEISVLVQTDKSIYKPGDKVNYRILVLDSNLRPAKISEAPDVVIRDGMGNRIRMEKSVRLISGVYSGELQLSNFPVLGEWSIEINIMNNTYDKMFEVAEYVLPKFDVSIETPRHAIYKDGKISAVIRAKYHFGKAIKGEATISIYPKFYGAIQPFLYDLITRKVVPINGKASVEFDIKEELKFKEDYQRDIMIEAIVEEAANGRKQNTTTIVTIHKDKYIIETVKIPRTYIPNVPFEVIAKVVQHDGTPVLDSTNPIMSYVSKGLSGDNMNKTEHKLDNSGMMKMMVTLPDDDTDSYSINVEYLNVLSSLGLVTKKTNLNGKFLQIEVLTSKPTLNNEIEVAVRSNNSIKYFIYQVLGRGDILVSNVVDVPDTDRIVFKFLATSAMVPRAKLFVYYVDNGDFVFDEETIMLGEDLGNFVRIDAPSKTTPDQDVDITITTKPNSYVGLMAIDQNSLSLKTGNDITHATLAEELTSYDSITPGSDNLVRYPGQESGVITLTNADFIIERPISQVSTTQEPVTESADSSKETTIKKTDIGPAHKFELNTKPPLAGPYAFSRIPKPFWNRPRVHVMSDIMDTWLFMNISSGNEGRTTIHRKVPETQTSWVLKGFSLDPVTGLGLSTSPRHTQVLQQFFIRTDLPYSIKAGEVISIPVVVFNYLDRSLDAEVTLYNTAQEFEFVDVNNEISETNPKIKLYLRKSVNVPTNTAQSLAFMIRPKKVGSITIKLTANSPLGGDTIEKILRVEPSGVTEYVNKGFLMDLRGKPEQTENITIDVPRNTIEDSVHIEVSVVGDLIGSTIKSLDKLIQLPHGCGEQNMITFIPNVLILKYLEKSNQLTPAIEIQAKKYLDLGYQRQLTYKHKDGSFSAFGSTDKTGNVWLTAYVARFFRQASKYTQVDEEIITNALEFLAKNQAANGSFVEIGTVLERQHALSMDKGVSLTAFALLAFLENANQLPKYRNVISKATDYIVRNADTNGDVYSFAVATYALQMADHSSKGSFIQNLDSRATTDADKKWWSEPVPDSEKKSPWYSKPRTLDIEITSYALAAYLEAGLITDSLPVLKWLISQRNINGGFESTQDTIMGLTALIKFSEKLSFEGSNVQVVFSYGDGAETRMNVNEVNSIVLQTYTLPSSVRQVTVTASGHGVALAQISYKYNVNVTGAWPRFSLDPQVNRMSHSEYLHLSICTSFVPTPGGANESNMAVMEVSFPSGFTVDLDTLPSLEATKRIKKVETKMSDTVALIYFESLDRNEVCPTLDAFKTHKVANQKPASVIIYDYYDNVHKARMFYSSPRATLCDICEGKDCGPSCAERAETRQSSREDENDGSSTDNKSSSTWILPSIAVIIMSILMTRL</sequence>
<evidence type="ECO:0000256" key="2">
    <source>
        <dbReference type="ARBA" id="ARBA00022729"/>
    </source>
</evidence>
<feature type="signal peptide" evidence="11">
    <location>
        <begin position="1"/>
        <end position="20"/>
    </location>
</feature>
<dbReference type="Gene3D" id="2.60.40.1940">
    <property type="match status" value="1"/>
</dbReference>
<reference evidence="15 16" key="1">
    <citation type="submission" date="2020-11" db="EMBL/GenBank/DDBJ databases">
        <authorList>
            <person name="Wallbank WR R."/>
            <person name="Pardo Diaz C."/>
            <person name="Kozak K."/>
            <person name="Martin S."/>
            <person name="Jiggins C."/>
            <person name="Moest M."/>
            <person name="Warren A I."/>
            <person name="Generalovic N T."/>
            <person name="Byers J.R.P. K."/>
            <person name="Montejo-Kovacevich G."/>
            <person name="Yen C E."/>
        </authorList>
    </citation>
    <scope>NUCLEOTIDE SEQUENCE [LARGE SCALE GENOMIC DNA]</scope>
</reference>
<dbReference type="SMART" id="SM01361">
    <property type="entry name" value="A2M_recep"/>
    <property type="match status" value="1"/>
</dbReference>
<dbReference type="InterPro" id="IPR041813">
    <property type="entry name" value="A2M_TED"/>
</dbReference>
<evidence type="ECO:0000256" key="7">
    <source>
        <dbReference type="ARBA" id="ARBA00057615"/>
    </source>
</evidence>